<proteinExistence type="inferred from homology"/>
<comment type="subcellular location">
    <subcellularLocation>
        <location evidence="2 13">Golgi apparatus membrane</location>
        <topology evidence="2 13">Single-pass type II membrane protein</topology>
    </subcellularLocation>
</comment>
<dbReference type="Gramene" id="KGN62177">
    <property type="protein sequence ID" value="KGN62177"/>
    <property type="gene ID" value="Csa_2G309380"/>
</dbReference>
<organism evidence="15 16">
    <name type="scientific">Cucumis sativus</name>
    <name type="common">Cucumber</name>
    <dbReference type="NCBI Taxonomy" id="3659"/>
    <lineage>
        <taxon>Eukaryota</taxon>
        <taxon>Viridiplantae</taxon>
        <taxon>Streptophyta</taxon>
        <taxon>Embryophyta</taxon>
        <taxon>Tracheophyta</taxon>
        <taxon>Spermatophyta</taxon>
        <taxon>Magnoliopsida</taxon>
        <taxon>eudicotyledons</taxon>
        <taxon>Gunneridae</taxon>
        <taxon>Pentapetalae</taxon>
        <taxon>rosids</taxon>
        <taxon>fabids</taxon>
        <taxon>Cucurbitales</taxon>
        <taxon>Cucurbitaceae</taxon>
        <taxon>Benincaseae</taxon>
        <taxon>Cucumis</taxon>
    </lineage>
</organism>
<dbReference type="FunFam" id="3.90.550.50:FF:000002">
    <property type="entry name" value="Hexosyltransferase"/>
    <property type="match status" value="1"/>
</dbReference>
<dbReference type="GO" id="GO:0000139">
    <property type="term" value="C:Golgi membrane"/>
    <property type="evidence" value="ECO:0000318"/>
    <property type="project" value="GO_Central"/>
</dbReference>
<dbReference type="EMBL" id="CM002923">
    <property type="protein sequence ID" value="KGN62177.1"/>
    <property type="molecule type" value="Genomic_DNA"/>
</dbReference>
<comment type="similarity">
    <text evidence="4 13">Belongs to the glycosyltransferase 31 family.</text>
</comment>
<evidence type="ECO:0000256" key="7">
    <source>
        <dbReference type="ARBA" id="ARBA00022692"/>
    </source>
</evidence>
<dbReference type="STRING" id="3659.A0A0A0LN12"/>
<keyword evidence="8" id="KW-0735">Signal-anchor</keyword>
<dbReference type="EC" id="2.4.1.-" evidence="13"/>
<evidence type="ECO:0000256" key="1">
    <source>
        <dbReference type="ARBA" id="ARBA00001936"/>
    </source>
</evidence>
<keyword evidence="10 13" id="KW-0333">Golgi apparatus</keyword>
<comment type="pathway">
    <text evidence="3">Protein modification; protein glycosylation.</text>
</comment>
<dbReference type="InterPro" id="IPR002659">
    <property type="entry name" value="Glyco_trans_31"/>
</dbReference>
<keyword evidence="5 13" id="KW-0328">Glycosyltransferase</keyword>
<dbReference type="InterPro" id="IPR025298">
    <property type="entry name" value="DUF4094"/>
</dbReference>
<evidence type="ECO:0000256" key="3">
    <source>
        <dbReference type="ARBA" id="ARBA00004922"/>
    </source>
</evidence>
<evidence type="ECO:0000313" key="15">
    <source>
        <dbReference type="EMBL" id="KGN62177.1"/>
    </source>
</evidence>
<reference evidence="15 16" key="1">
    <citation type="journal article" date="2009" name="Nat. Genet.">
        <title>The genome of the cucumber, Cucumis sativus L.</title>
        <authorList>
            <person name="Huang S."/>
            <person name="Li R."/>
            <person name="Zhang Z."/>
            <person name="Li L."/>
            <person name="Gu X."/>
            <person name="Fan W."/>
            <person name="Lucas W.J."/>
            <person name="Wang X."/>
            <person name="Xie B."/>
            <person name="Ni P."/>
            <person name="Ren Y."/>
            <person name="Zhu H."/>
            <person name="Li J."/>
            <person name="Lin K."/>
            <person name="Jin W."/>
            <person name="Fei Z."/>
            <person name="Li G."/>
            <person name="Staub J."/>
            <person name="Kilian A."/>
            <person name="van der Vossen E.A."/>
            <person name="Wu Y."/>
            <person name="Guo J."/>
            <person name="He J."/>
            <person name="Jia Z."/>
            <person name="Ren Y."/>
            <person name="Tian G."/>
            <person name="Lu Y."/>
            <person name="Ruan J."/>
            <person name="Qian W."/>
            <person name="Wang M."/>
            <person name="Huang Q."/>
            <person name="Li B."/>
            <person name="Xuan Z."/>
            <person name="Cao J."/>
            <person name="Asan"/>
            <person name="Wu Z."/>
            <person name="Zhang J."/>
            <person name="Cai Q."/>
            <person name="Bai Y."/>
            <person name="Zhao B."/>
            <person name="Han Y."/>
            <person name="Li Y."/>
            <person name="Li X."/>
            <person name="Wang S."/>
            <person name="Shi Q."/>
            <person name="Liu S."/>
            <person name="Cho W.K."/>
            <person name="Kim J.Y."/>
            <person name="Xu Y."/>
            <person name="Heller-Uszynska K."/>
            <person name="Miao H."/>
            <person name="Cheng Z."/>
            <person name="Zhang S."/>
            <person name="Wu J."/>
            <person name="Yang Y."/>
            <person name="Kang H."/>
            <person name="Li M."/>
            <person name="Liang H."/>
            <person name="Ren X."/>
            <person name="Shi Z."/>
            <person name="Wen M."/>
            <person name="Jian M."/>
            <person name="Yang H."/>
            <person name="Zhang G."/>
            <person name="Yang Z."/>
            <person name="Chen R."/>
            <person name="Liu S."/>
            <person name="Li J."/>
            <person name="Ma L."/>
            <person name="Liu H."/>
            <person name="Zhou Y."/>
            <person name="Zhao J."/>
            <person name="Fang X."/>
            <person name="Li G."/>
            <person name="Fang L."/>
            <person name="Li Y."/>
            <person name="Liu D."/>
            <person name="Zheng H."/>
            <person name="Zhang Y."/>
            <person name="Qin N."/>
            <person name="Li Z."/>
            <person name="Yang G."/>
            <person name="Yang S."/>
            <person name="Bolund L."/>
            <person name="Kristiansen K."/>
            <person name="Zheng H."/>
            <person name="Li S."/>
            <person name="Zhang X."/>
            <person name="Yang H."/>
            <person name="Wang J."/>
            <person name="Sun R."/>
            <person name="Zhang B."/>
            <person name="Jiang S."/>
            <person name="Wang J."/>
            <person name="Du Y."/>
            <person name="Li S."/>
        </authorList>
    </citation>
    <scope>NUCLEOTIDE SEQUENCE [LARGE SCALE GENOMIC DNA]</scope>
    <source>
        <strain evidence="16">cv. 9930</strain>
    </source>
</reference>
<protein>
    <recommendedName>
        <fullName evidence="13">Hexosyltransferase</fullName>
        <ecNumber evidence="13">2.4.1.-</ecNumber>
    </recommendedName>
</protein>
<dbReference type="UniPathway" id="UPA00378"/>
<keyword evidence="11" id="KW-0472">Membrane</keyword>
<dbReference type="OrthoDB" id="1158011at2759"/>
<keyword evidence="7" id="KW-0812">Transmembrane</keyword>
<evidence type="ECO:0000256" key="12">
    <source>
        <dbReference type="ARBA" id="ARBA00023211"/>
    </source>
</evidence>
<sequence length="393" mass="44850">MKNRGLRKVSAKWVPFFCLAFFLFGMLLTSSGRIWTPKQSDSRLVSRLQNEQQQLRSVSEGITTNQKSVEDKRVLAEFHKTQAAIQSLGRQVSTLKSEMAAARKVTPPVIDLPSDRNHFPRKKIFIVIGINTAFSSRKRRDTVRETWMPQGERLLQLESEKGIIIRFMIGHSAKSNSILDRAIDSEDAQHKDFLRLEHIEGYHVLSAKTKIFFTTAYAKWDADFYIKVDDDVHVNLGALATTLATHRTKPRVYMGCMKSGPVLADRNEKYHEPEYWKFGEDGNKYFRHATGQIYAISNDLASYISTNRQILHKYANEDVSLGAWFIGLEVEHIDDHSMCCPTELDCELKAQAGNACIASFDWKCSGICESVERMKEIHEKCGEKNDTLWAASF</sequence>
<dbReference type="KEGG" id="csv:101211857"/>
<reference evidence="15 16" key="4">
    <citation type="journal article" date="2011" name="BMC Genomics">
        <title>RNA-Seq improves annotation of protein-coding genes in the cucumber genome.</title>
        <authorList>
            <person name="Li Z."/>
            <person name="Zhang Z."/>
            <person name="Yan P."/>
            <person name="Huang S."/>
            <person name="Fei Z."/>
            <person name="Lin K."/>
        </authorList>
    </citation>
    <scope>NUCLEOTIDE SEQUENCE [LARGE SCALE GENOMIC DNA]</scope>
    <source>
        <strain evidence="16">cv. 9930</strain>
    </source>
</reference>
<evidence type="ECO:0000256" key="5">
    <source>
        <dbReference type="ARBA" id="ARBA00022676"/>
    </source>
</evidence>
<dbReference type="Pfam" id="PF13334">
    <property type="entry name" value="DUF4094"/>
    <property type="match status" value="1"/>
</dbReference>
<evidence type="ECO:0000256" key="11">
    <source>
        <dbReference type="ARBA" id="ARBA00023136"/>
    </source>
</evidence>
<evidence type="ECO:0000256" key="2">
    <source>
        <dbReference type="ARBA" id="ARBA00004323"/>
    </source>
</evidence>
<evidence type="ECO:0000256" key="4">
    <source>
        <dbReference type="ARBA" id="ARBA00008661"/>
    </source>
</evidence>
<dbReference type="Gene3D" id="3.90.550.50">
    <property type="match status" value="1"/>
</dbReference>
<evidence type="ECO:0000313" key="16">
    <source>
        <dbReference type="Proteomes" id="UP000029981"/>
    </source>
</evidence>
<evidence type="ECO:0000259" key="14">
    <source>
        <dbReference type="Pfam" id="PF13334"/>
    </source>
</evidence>
<evidence type="ECO:0000256" key="9">
    <source>
        <dbReference type="ARBA" id="ARBA00022989"/>
    </source>
</evidence>
<comment type="cofactor">
    <cofactor evidence="1 13">
        <name>Mn(2+)</name>
        <dbReference type="ChEBI" id="CHEBI:29035"/>
    </cofactor>
</comment>
<dbReference type="PANTHER" id="PTHR11214">
    <property type="entry name" value="BETA-1,3-N-ACETYLGLUCOSAMINYLTRANSFERASE"/>
    <property type="match status" value="1"/>
</dbReference>
<keyword evidence="6" id="KW-0808">Transferase</keyword>
<keyword evidence="9" id="KW-1133">Transmembrane helix</keyword>
<dbReference type="Proteomes" id="UP000029981">
    <property type="component" value="Chromosome 2"/>
</dbReference>
<evidence type="ECO:0000256" key="10">
    <source>
        <dbReference type="ARBA" id="ARBA00023034"/>
    </source>
</evidence>
<dbReference type="eggNOG" id="KOG2288">
    <property type="taxonomic scope" value="Eukaryota"/>
</dbReference>
<gene>
    <name evidence="15" type="ORF">Csa_2G309380</name>
</gene>
<keyword evidence="12 13" id="KW-0464">Manganese</keyword>
<dbReference type="AlphaFoldDB" id="A0A0A0LN12"/>
<name>A0A0A0LN12_CUCSA</name>
<reference evidence="15 16" key="2">
    <citation type="journal article" date="2009" name="PLoS ONE">
        <title>An integrated genetic and cytogenetic map of the cucumber genome.</title>
        <authorList>
            <person name="Ren Y."/>
            <person name="Zhang Z."/>
            <person name="Liu J."/>
            <person name="Staub J.E."/>
            <person name="Han Y."/>
            <person name="Cheng Z."/>
            <person name="Li X."/>
            <person name="Lu J."/>
            <person name="Miao H."/>
            <person name="Kang H."/>
            <person name="Xie B."/>
            <person name="Gu X."/>
            <person name="Wang X."/>
            <person name="Du Y."/>
            <person name="Jin W."/>
            <person name="Huang S."/>
        </authorList>
    </citation>
    <scope>NUCLEOTIDE SEQUENCE [LARGE SCALE GENOMIC DNA]</scope>
    <source>
        <strain evidence="16">cv. 9930</strain>
    </source>
</reference>
<evidence type="ECO:0000256" key="13">
    <source>
        <dbReference type="RuleBase" id="RU363063"/>
    </source>
</evidence>
<keyword evidence="16" id="KW-1185">Reference proteome</keyword>
<dbReference type="Pfam" id="PF01762">
    <property type="entry name" value="Galactosyl_T"/>
    <property type="match status" value="1"/>
</dbReference>
<dbReference type="GO" id="GO:0048531">
    <property type="term" value="F:beta-1,3-galactosyltransferase activity"/>
    <property type="evidence" value="ECO:0000318"/>
    <property type="project" value="GO_Central"/>
</dbReference>
<dbReference type="OMA" id="HITHEVI"/>
<evidence type="ECO:0000256" key="6">
    <source>
        <dbReference type="ARBA" id="ARBA00022679"/>
    </source>
</evidence>
<dbReference type="PANTHER" id="PTHR11214:SF226">
    <property type="entry name" value="BETA-1,3-GALACTOSYLTRANSFERASE 7"/>
    <property type="match status" value="1"/>
</dbReference>
<reference evidence="15 16" key="3">
    <citation type="journal article" date="2010" name="BMC Genomics">
        <title>Transcriptome sequencing and comparative analysis of cucumber flowers with different sex types.</title>
        <authorList>
            <person name="Guo S."/>
            <person name="Zheng Y."/>
            <person name="Joung J.G."/>
            <person name="Liu S."/>
            <person name="Zhang Z."/>
            <person name="Crasta O.R."/>
            <person name="Sobral B.W."/>
            <person name="Xu Y."/>
            <person name="Huang S."/>
            <person name="Fei Z."/>
        </authorList>
    </citation>
    <scope>NUCLEOTIDE SEQUENCE [LARGE SCALE GENOMIC DNA]</scope>
    <source>
        <strain evidence="16">cv. 9930</strain>
    </source>
</reference>
<accession>A0A0A0LN12</accession>
<feature type="domain" description="DUF4094" evidence="14">
    <location>
        <begin position="10"/>
        <end position="104"/>
    </location>
</feature>
<evidence type="ECO:0000256" key="8">
    <source>
        <dbReference type="ARBA" id="ARBA00022968"/>
    </source>
</evidence>